<feature type="region of interest" description="Disordered" evidence="7">
    <location>
        <begin position="482"/>
        <end position="534"/>
    </location>
</feature>
<feature type="region of interest" description="Disordered" evidence="7">
    <location>
        <begin position="1"/>
        <end position="34"/>
    </location>
</feature>
<evidence type="ECO:0000256" key="6">
    <source>
        <dbReference type="RuleBase" id="RU364107"/>
    </source>
</evidence>
<feature type="domain" description="Sister chromatid cohesion C-terminal" evidence="8">
    <location>
        <begin position="1586"/>
        <end position="1768"/>
    </location>
</feature>
<proteinExistence type="inferred from homology"/>
<comment type="caution">
    <text evidence="9">The sequence shown here is derived from an EMBL/GenBank/DDBJ whole genome shotgun (WGS) entry which is preliminary data.</text>
</comment>
<dbReference type="EMBL" id="JADCUA010000036">
    <property type="protein sequence ID" value="KAH9829627.1"/>
    <property type="molecule type" value="Genomic_DNA"/>
</dbReference>
<evidence type="ECO:0000313" key="9">
    <source>
        <dbReference type="EMBL" id="KAH9829627.1"/>
    </source>
</evidence>
<organism evidence="9 10">
    <name type="scientific">Rhodofomes roseus</name>
    <dbReference type="NCBI Taxonomy" id="34475"/>
    <lineage>
        <taxon>Eukaryota</taxon>
        <taxon>Fungi</taxon>
        <taxon>Dikarya</taxon>
        <taxon>Basidiomycota</taxon>
        <taxon>Agaricomycotina</taxon>
        <taxon>Agaricomycetes</taxon>
        <taxon>Polyporales</taxon>
        <taxon>Rhodofomes</taxon>
    </lineage>
</organism>
<dbReference type="Proteomes" id="UP000814176">
    <property type="component" value="Unassembled WGS sequence"/>
</dbReference>
<dbReference type="InterPro" id="IPR026003">
    <property type="entry name" value="Cohesin_HEAT"/>
</dbReference>
<dbReference type="InterPro" id="IPR033031">
    <property type="entry name" value="Scc2/Nipped-B"/>
</dbReference>
<evidence type="ECO:0000256" key="1">
    <source>
        <dbReference type="ARBA" id="ARBA00004123"/>
    </source>
</evidence>
<dbReference type="GeneID" id="72005983"/>
<feature type="compositionally biased region" description="Polar residues" evidence="7">
    <location>
        <begin position="350"/>
        <end position="363"/>
    </location>
</feature>
<feature type="region of interest" description="Disordered" evidence="7">
    <location>
        <begin position="220"/>
        <end position="375"/>
    </location>
</feature>
<reference evidence="9 10" key="1">
    <citation type="journal article" date="2021" name="Environ. Microbiol.">
        <title>Gene family expansions and transcriptome signatures uncover fungal adaptations to wood decay.</title>
        <authorList>
            <person name="Hage H."/>
            <person name="Miyauchi S."/>
            <person name="Viragh M."/>
            <person name="Drula E."/>
            <person name="Min B."/>
            <person name="Chaduli D."/>
            <person name="Navarro D."/>
            <person name="Favel A."/>
            <person name="Norest M."/>
            <person name="Lesage-Meessen L."/>
            <person name="Balint B."/>
            <person name="Merenyi Z."/>
            <person name="de Eugenio L."/>
            <person name="Morin E."/>
            <person name="Martinez A.T."/>
            <person name="Baldrian P."/>
            <person name="Stursova M."/>
            <person name="Martinez M.J."/>
            <person name="Novotny C."/>
            <person name="Magnuson J.K."/>
            <person name="Spatafora J.W."/>
            <person name="Maurice S."/>
            <person name="Pangilinan J."/>
            <person name="Andreopoulos W."/>
            <person name="LaButti K."/>
            <person name="Hundley H."/>
            <person name="Na H."/>
            <person name="Kuo A."/>
            <person name="Barry K."/>
            <person name="Lipzen A."/>
            <person name="Henrissat B."/>
            <person name="Riley R."/>
            <person name="Ahrendt S."/>
            <person name="Nagy L.G."/>
            <person name="Grigoriev I.V."/>
            <person name="Martin F."/>
            <person name="Rosso M.N."/>
        </authorList>
    </citation>
    <scope>NUCLEOTIDE SEQUENCE [LARGE SCALE GENOMIC DNA]</scope>
    <source>
        <strain evidence="9 10">CIRM-BRFM 1785</strain>
    </source>
</reference>
<comment type="similarity">
    <text evidence="2 6">Belongs to the SCC2/Nipped-B family.</text>
</comment>
<evidence type="ECO:0000259" key="8">
    <source>
        <dbReference type="Pfam" id="PF12830"/>
    </source>
</evidence>
<dbReference type="Pfam" id="PF12765">
    <property type="entry name" value="Cohesin_HEAT"/>
    <property type="match status" value="1"/>
</dbReference>
<dbReference type="InterPro" id="IPR011989">
    <property type="entry name" value="ARM-like"/>
</dbReference>
<keyword evidence="5 6" id="KW-0131">Cell cycle</keyword>
<keyword evidence="10" id="KW-1185">Reference proteome</keyword>
<evidence type="ECO:0000313" key="10">
    <source>
        <dbReference type="Proteomes" id="UP000814176"/>
    </source>
</evidence>
<feature type="compositionally biased region" description="Polar residues" evidence="7">
    <location>
        <begin position="511"/>
        <end position="522"/>
    </location>
</feature>
<sequence length="1928" mass="212169">MDGNGWYSYPATSQQSHPSPMSHGRRPATSSVQGAHSLLGVYPVGSATPSSQVTRHLSQLSLYAAPPSYMQPHVYRTPGAYSHLPTSSDYVYELGHVASPPPSQPDRRYWEDTRNEAVRQLGEQGFGNSYQVAQSPWSFPYQQASSYQTSAFAHSVLQHSLPSSAYPTPPPPGIRSSSSSLANALGPVALMPSRVIYKAEESADYFNNFVAQSAVSVHPQPAHSRVVSPPRPATSQPDSPDPLSLTPGSQTPRKRKSIHYLATPTPKRRPAGDDSGSSRELSGNQQPTKLVGPSTPKARLQAYVDIPSRRPYVENPVRPKAPTTPTTGKRKRQADDDSDLGGFGSVDEGSLSTDTYTNRSGARSSARKATGERDGRAPLERFVSLLEDLFEAEDSLSPDTYPKDLPEEFFSRYTTDCAHPLLHSKIMQKLLKYIAQIARPPSRSKLSGRDDNAHATKGRMTDVDMAALARLLKMLERSVRSGHDINPFETTSSQGSPTKHQGRDRAPQMDELQSTPRSSTGHATAVSDDASDNGISTEADTIVLDRSLDVARDSILAANCCIALLSSDRLPKQLYSEELINACFSAVKNQLEMIVYPFVESTEEPQSHSLRHVMHPSSRGSNCRRQLAELFQTLEASIPRINELVDADRLAMSEGIIIQVVYIAIGPFFVAENGGDGEGKGKKENIVLNTLGSSAMRGLRLDALALIRSVFAKHEEQRSWIIEEILTSLIKLSDSKQKAGQFRLRDGRSIRTVSALLLQLIQTSVHDVRIDAQAMHKSREISTSQRQGDSFSRDETTFLTAHETEQLRLYVSGLESATKAAKTIVVFLTQRSGKSKATKNSNEAEYRVIFDNLISDLLCVLFWPEWPAASLLLSIICKYMVTSLDDVKTASQTDNQALKTLALDHLGIIAARLRAAGSQMHSSRSATAQRLRPVDELLSNCSIKGLRALISAHRDLASYLCRKSGDDQSYESARELAAVIWGQELSTALQHCASVLVDGCDEEHNPQARGNTMDFGSYLKDALHSIWEDDVSDVFEMGGSQDDVHRMHRLCEEIGTIQTFKNSFTPILNAVLKALDAPPVFMRTKALKALGQIVTSDPSILSFPNVRRAIESHLLDSSSAVRDAAVELIGKYMIESPEFAADYFQKIAERIADTGLGVRKRVIRLLKSYYSVTPERPRRIEICVKIVLRMLDEDDTVKELAVKTMEELWFGSIPQRSKNSSAHATEPTELQSKAAIIMGVAGYFKDRQSPLEDMLHDIMKDKDSADTSLVHSRYAEICGILIDGLVDASDLPDFTVVNCIRTIHLFASAYPAVLSGFNAATLLPYLKNATTPEEQMTSDYLLRIFRVTIPYMSKAALKFGQDLQLALQPMIIRPSSTSGLLGLQETVACMCAIVEHITHDFGRLVALLRSCNGRLQQALSKSGTQPITGPEQRALSILLFIVSLLCEHCSFDRLRAEREDLRAEIDTISKGPITDHVYNSLLKLYHKHNDAGLRARILQCLGFLFRAQPALMTAEPSAAVMDAIFSSPEEEGRARLLKILQDFLVSEAAKHAAREKANSRVKSATATVNMEELVGNTDGFAESGVSSAIVQRYLDPILQAALSPTATIQLAAVDILSFTIKQGLAHPLQSFPVIVALETSPNTSLSGRASALHSILHGKHTSLLNTRFVVSARASFDYQKKLHPGQVRGYRMAPGQTALLHRWYSLVREKRATRQDFLKSLVKVFDVEATAKTTQDDADFIRYMAENFAAFEYKTHEEVLTVLKYLTAVLSTAGMQLVETLSPSHLLAQLRAPTSAQDQDQDQHMADASMGPPPSNAATSAAAISNMEDALPLMRTAVIVAMIMLLKAYLKGMYGISEEKCAKWVVGKKSAAGDKAATRRHERPLIWDRLPFATAPILTSADAESQRTRFLEIWNEDGLTAEPEDDFV</sequence>
<evidence type="ECO:0000256" key="4">
    <source>
        <dbReference type="ARBA" id="ARBA00023242"/>
    </source>
</evidence>
<dbReference type="CDD" id="cd23958">
    <property type="entry name" value="SCC2"/>
    <property type="match status" value="1"/>
</dbReference>
<keyword evidence="3 6" id="KW-0677">Repeat</keyword>
<name>A0ABQ8JZ90_9APHY</name>
<dbReference type="PANTHER" id="PTHR21704">
    <property type="entry name" value="NIPPED-B-LIKE PROTEIN DELANGIN SCC2-RELATED"/>
    <property type="match status" value="1"/>
</dbReference>
<feature type="compositionally biased region" description="Polar residues" evidence="7">
    <location>
        <begin position="488"/>
        <end position="499"/>
    </location>
</feature>
<protein>
    <recommendedName>
        <fullName evidence="6">Sister chromatid cohesion protein</fullName>
    </recommendedName>
</protein>
<dbReference type="PANTHER" id="PTHR21704:SF18">
    <property type="entry name" value="NIPPED-B-LIKE PROTEIN"/>
    <property type="match status" value="1"/>
</dbReference>
<dbReference type="InterPro" id="IPR016024">
    <property type="entry name" value="ARM-type_fold"/>
</dbReference>
<feature type="compositionally biased region" description="Polar residues" evidence="7">
    <location>
        <begin position="278"/>
        <end position="288"/>
    </location>
</feature>
<feature type="compositionally biased region" description="Polar residues" evidence="7">
    <location>
        <begin position="10"/>
        <end position="19"/>
    </location>
</feature>
<evidence type="ECO:0000256" key="7">
    <source>
        <dbReference type="SAM" id="MobiDB-lite"/>
    </source>
</evidence>
<feature type="region of interest" description="Disordered" evidence="7">
    <location>
        <begin position="1792"/>
        <end position="1820"/>
    </location>
</feature>
<dbReference type="SUPFAM" id="SSF48371">
    <property type="entry name" value="ARM repeat"/>
    <property type="match status" value="1"/>
</dbReference>
<dbReference type="Pfam" id="PF12830">
    <property type="entry name" value="Nipped-B_C"/>
    <property type="match status" value="1"/>
</dbReference>
<evidence type="ECO:0000256" key="2">
    <source>
        <dbReference type="ARBA" id="ARBA00009252"/>
    </source>
</evidence>
<keyword evidence="4 6" id="KW-0539">Nucleus</keyword>
<dbReference type="Gene3D" id="1.25.10.10">
    <property type="entry name" value="Leucine-rich Repeat Variant"/>
    <property type="match status" value="1"/>
</dbReference>
<evidence type="ECO:0000256" key="5">
    <source>
        <dbReference type="ARBA" id="ARBA00023306"/>
    </source>
</evidence>
<evidence type="ECO:0000256" key="3">
    <source>
        <dbReference type="ARBA" id="ARBA00022737"/>
    </source>
</evidence>
<comment type="subcellular location">
    <subcellularLocation>
        <location evidence="1 6">Nucleus</location>
    </subcellularLocation>
</comment>
<dbReference type="InterPro" id="IPR024986">
    <property type="entry name" value="Nipped-B_C"/>
</dbReference>
<accession>A0ABQ8JZ90</accession>
<gene>
    <name evidence="9" type="ORF">C8Q71DRAFT_789217</name>
</gene>
<dbReference type="RefSeq" id="XP_047773070.1">
    <property type="nucleotide sequence ID" value="XM_047925251.1"/>
</dbReference>